<proteinExistence type="predicted"/>
<evidence type="ECO:0000313" key="2">
    <source>
        <dbReference type="EMBL" id="CAA9246635.1"/>
    </source>
</evidence>
<sequence length="43" mass="4444">DAAARQRLGPCRRRGSPARPLRPCGPALAAASLPPAPARTARL</sequence>
<feature type="non-terminal residue" evidence="2">
    <location>
        <position position="1"/>
    </location>
</feature>
<accession>A0A6J4IAG8</accession>
<evidence type="ECO:0000256" key="1">
    <source>
        <dbReference type="SAM" id="MobiDB-lite"/>
    </source>
</evidence>
<protein>
    <submittedName>
        <fullName evidence="2">Uncharacterized protein</fullName>
    </submittedName>
</protein>
<dbReference type="AlphaFoldDB" id="A0A6J4IAG8"/>
<reference evidence="2" key="1">
    <citation type="submission" date="2020-02" db="EMBL/GenBank/DDBJ databases">
        <authorList>
            <person name="Meier V. D."/>
        </authorList>
    </citation>
    <scope>NUCLEOTIDE SEQUENCE</scope>
    <source>
        <strain evidence="2">AVDCRST_MAG04</strain>
    </source>
</reference>
<feature type="region of interest" description="Disordered" evidence="1">
    <location>
        <begin position="1"/>
        <end position="43"/>
    </location>
</feature>
<organism evidence="2">
    <name type="scientific">uncultured Acetobacteraceae bacterium</name>
    <dbReference type="NCBI Taxonomy" id="169975"/>
    <lineage>
        <taxon>Bacteria</taxon>
        <taxon>Pseudomonadati</taxon>
        <taxon>Pseudomonadota</taxon>
        <taxon>Alphaproteobacteria</taxon>
        <taxon>Acetobacterales</taxon>
        <taxon>Acetobacteraceae</taxon>
        <taxon>environmental samples</taxon>
    </lineage>
</organism>
<feature type="compositionally biased region" description="Low complexity" evidence="1">
    <location>
        <begin position="26"/>
        <end position="43"/>
    </location>
</feature>
<name>A0A6J4IAG8_9PROT</name>
<dbReference type="EMBL" id="CADCTL010000129">
    <property type="protein sequence ID" value="CAA9246635.1"/>
    <property type="molecule type" value="Genomic_DNA"/>
</dbReference>
<feature type="non-terminal residue" evidence="2">
    <location>
        <position position="43"/>
    </location>
</feature>
<gene>
    <name evidence="2" type="ORF">AVDCRST_MAG04-1895</name>
</gene>